<dbReference type="PANTHER" id="PTHR11439">
    <property type="entry name" value="GAG-POL-RELATED RETROTRANSPOSON"/>
    <property type="match status" value="1"/>
</dbReference>
<organism evidence="2">
    <name type="scientific">Tanacetum cinerariifolium</name>
    <name type="common">Dalmatian daisy</name>
    <name type="synonym">Chrysanthemum cinerariifolium</name>
    <dbReference type="NCBI Taxonomy" id="118510"/>
    <lineage>
        <taxon>Eukaryota</taxon>
        <taxon>Viridiplantae</taxon>
        <taxon>Streptophyta</taxon>
        <taxon>Embryophyta</taxon>
        <taxon>Tracheophyta</taxon>
        <taxon>Spermatophyta</taxon>
        <taxon>Magnoliopsida</taxon>
        <taxon>eudicotyledons</taxon>
        <taxon>Gunneridae</taxon>
        <taxon>Pentapetalae</taxon>
        <taxon>asterids</taxon>
        <taxon>campanulids</taxon>
        <taxon>Asterales</taxon>
        <taxon>Asteraceae</taxon>
        <taxon>Asteroideae</taxon>
        <taxon>Anthemideae</taxon>
        <taxon>Anthemidinae</taxon>
        <taxon>Tanacetum</taxon>
    </lineage>
</organism>
<dbReference type="InterPro" id="IPR012337">
    <property type="entry name" value="RNaseH-like_sf"/>
</dbReference>
<dbReference type="PANTHER" id="PTHR11439:SF461">
    <property type="entry name" value="OS10G0432200 PROTEIN"/>
    <property type="match status" value="1"/>
</dbReference>
<name>A0A6L2M1H7_TANCI</name>
<protein>
    <recommendedName>
        <fullName evidence="1">Reverse transcriptase Ty1/copia-type domain-containing protein</fullName>
    </recommendedName>
</protein>
<dbReference type="AlphaFoldDB" id="A0A6L2M1H7"/>
<dbReference type="SUPFAM" id="SSF56672">
    <property type="entry name" value="DNA/RNA polymerases"/>
    <property type="match status" value="1"/>
</dbReference>
<dbReference type="EMBL" id="BKCJ010005648">
    <property type="protein sequence ID" value="GEU67883.1"/>
    <property type="molecule type" value="Genomic_DNA"/>
</dbReference>
<dbReference type="GO" id="GO:0003676">
    <property type="term" value="F:nucleic acid binding"/>
    <property type="evidence" value="ECO:0007669"/>
    <property type="project" value="InterPro"/>
</dbReference>
<dbReference type="InterPro" id="IPR013103">
    <property type="entry name" value="RVT_2"/>
</dbReference>
<dbReference type="InterPro" id="IPR036397">
    <property type="entry name" value="RNaseH_sf"/>
</dbReference>
<evidence type="ECO:0000313" key="2">
    <source>
        <dbReference type="EMBL" id="GEU67883.1"/>
    </source>
</evidence>
<proteinExistence type="predicted"/>
<dbReference type="SUPFAM" id="SSF53098">
    <property type="entry name" value="Ribonuclease H-like"/>
    <property type="match status" value="1"/>
</dbReference>
<evidence type="ECO:0000259" key="1">
    <source>
        <dbReference type="Pfam" id="PF07727"/>
    </source>
</evidence>
<sequence>MDTHQQIGVAKRKHRHLIETARSFLVPADVPSVFWGETVLRAMYVINRNPTAHNSGLSPFERLYGTLPDYSSLRVFGCTCFVLKPHVVEHIPYYSVPASSYNLTQSELVKINHFDDVAHEPPPVFRLSFIASVHRLYEPESYKEVVCVPLWQVAMAEELAALHQTQTWDLVPLPVGKRAISSLWVYKIKTKFDGSVERYKKFLTPHPGVSKKPREVCKLKKSLYGLKQAPRAWFEKFATVSTSLGFVSSHHDFALFVKHSCAGRILLSLYVDDMIITGYDSVGIESLKLELAQCFAMKHLGLLRVFGLETKMVEDIPIDAKEKFTPTDGDPLPDSSLYRTIVGSLIHLTVTRLDISYAVHIVSQFVSAPTTVYWAVVLQILMYLWGTRFQTLLFSSTSALNLRAYCDSDWPGDFVSRKSTTRLCIFLEDFLISSMSKKQDVISKSSTKAKYRAMALTTSEIVWLHWLLADMGVPISHATPLHRDNRGDIQIARNSVFHERTKHIQIDCHFTRHHLHARTIYLPFVPFALQITNMFTKPDSGPRFHFLTDKLSMLLAAAL</sequence>
<comment type="caution">
    <text evidence="2">The sequence shown here is derived from an EMBL/GenBank/DDBJ whole genome shotgun (WGS) entry which is preliminary data.</text>
</comment>
<dbReference type="CDD" id="cd09272">
    <property type="entry name" value="RNase_HI_RT_Ty1"/>
    <property type="match status" value="1"/>
</dbReference>
<accession>A0A6L2M1H7</accession>
<dbReference type="Gene3D" id="3.30.420.10">
    <property type="entry name" value="Ribonuclease H-like superfamily/Ribonuclease H"/>
    <property type="match status" value="1"/>
</dbReference>
<dbReference type="InterPro" id="IPR043502">
    <property type="entry name" value="DNA/RNA_pol_sf"/>
</dbReference>
<reference evidence="2" key="1">
    <citation type="journal article" date="2019" name="Sci. Rep.">
        <title>Draft genome of Tanacetum cinerariifolium, the natural source of mosquito coil.</title>
        <authorList>
            <person name="Yamashiro T."/>
            <person name="Shiraishi A."/>
            <person name="Satake H."/>
            <person name="Nakayama K."/>
        </authorList>
    </citation>
    <scope>NUCLEOTIDE SEQUENCE</scope>
</reference>
<dbReference type="Pfam" id="PF07727">
    <property type="entry name" value="RVT_2"/>
    <property type="match status" value="1"/>
</dbReference>
<gene>
    <name evidence="2" type="ORF">Tci_039861</name>
</gene>
<feature type="domain" description="Reverse transcriptase Ty1/copia-type" evidence="1">
    <location>
        <begin position="199"/>
        <end position="306"/>
    </location>
</feature>